<evidence type="ECO:0000259" key="18">
    <source>
        <dbReference type="SMART" id="SM00831"/>
    </source>
</evidence>
<dbReference type="InterPro" id="IPR059000">
    <property type="entry name" value="ATPase_P-type_domA"/>
</dbReference>
<keyword evidence="11" id="KW-1278">Translocase</keyword>
<dbReference type="SFLD" id="SFLDG00002">
    <property type="entry name" value="C1.7:_P-type_atpase_like"/>
    <property type="match status" value="1"/>
</dbReference>
<evidence type="ECO:0000256" key="6">
    <source>
        <dbReference type="ARBA" id="ARBA00022723"/>
    </source>
</evidence>
<dbReference type="FunFam" id="3.40.50.1000:FF:000018">
    <property type="entry name" value="Calcium-transporting ATPase"/>
    <property type="match status" value="1"/>
</dbReference>
<dbReference type="GO" id="GO:0005524">
    <property type="term" value="F:ATP binding"/>
    <property type="evidence" value="ECO:0007669"/>
    <property type="project" value="UniProtKB-KW"/>
</dbReference>
<dbReference type="GeneID" id="30988935"/>
<dbReference type="EC" id="7.2.2.10" evidence="17"/>
<dbReference type="SUPFAM" id="SSF81653">
    <property type="entry name" value="Calcium ATPase, transduction domain A"/>
    <property type="match status" value="1"/>
</dbReference>
<dbReference type="EMBL" id="CDQK01000002">
    <property type="protein sequence ID" value="CEP21548.1"/>
    <property type="molecule type" value="Genomic_DNA"/>
</dbReference>
<keyword evidence="2 17" id="KW-0813">Transport</keyword>
<keyword evidence="12 17" id="KW-1133">Transmembrane helix</keyword>
<dbReference type="SUPFAM" id="SSF81665">
    <property type="entry name" value="Calcium ATPase, transmembrane domain M"/>
    <property type="match status" value="1"/>
</dbReference>
<dbReference type="EMBL" id="KV453927">
    <property type="protein sequence ID" value="ODV74781.1"/>
    <property type="molecule type" value="Genomic_DNA"/>
</dbReference>
<feature type="transmembrane region" description="Helical" evidence="17">
    <location>
        <begin position="112"/>
        <end position="133"/>
    </location>
</feature>
<dbReference type="Pfam" id="PF00689">
    <property type="entry name" value="Cation_ATPase_C"/>
    <property type="match status" value="1"/>
</dbReference>
<dbReference type="CDD" id="cd02081">
    <property type="entry name" value="P-type_ATPase_Ca_PMCA-like"/>
    <property type="match status" value="1"/>
</dbReference>
<dbReference type="STRING" id="983966.A0A0H5C187"/>
<evidence type="ECO:0000256" key="9">
    <source>
        <dbReference type="ARBA" id="ARBA00022840"/>
    </source>
</evidence>
<evidence type="ECO:0000256" key="12">
    <source>
        <dbReference type="ARBA" id="ARBA00022989"/>
    </source>
</evidence>
<evidence type="ECO:0000313" key="21">
    <source>
        <dbReference type="Proteomes" id="UP000038830"/>
    </source>
</evidence>
<dbReference type="InterPro" id="IPR006408">
    <property type="entry name" value="P-type_ATPase_IIB"/>
</dbReference>
<dbReference type="InterPro" id="IPR023299">
    <property type="entry name" value="ATPase_P-typ_cyto_dom_N"/>
</dbReference>
<gene>
    <name evidence="19" type="primary">PMC1</name>
    <name evidence="19" type="ORF">BN1211_1675</name>
    <name evidence="20" type="ORF">CYBJADRAFT_166559</name>
</gene>
<dbReference type="PANTHER" id="PTHR24093">
    <property type="entry name" value="CATION TRANSPORTING ATPASE"/>
    <property type="match status" value="1"/>
</dbReference>
<dbReference type="PROSITE" id="PS00154">
    <property type="entry name" value="ATPASE_E1_E2"/>
    <property type="match status" value="1"/>
</dbReference>
<dbReference type="GO" id="GO:0005886">
    <property type="term" value="C:plasma membrane"/>
    <property type="evidence" value="ECO:0007669"/>
    <property type="project" value="TreeGrafter"/>
</dbReference>
<feature type="transmembrane region" description="Helical" evidence="17">
    <location>
        <begin position="1077"/>
        <end position="1098"/>
    </location>
</feature>
<dbReference type="SFLD" id="SFLDS00003">
    <property type="entry name" value="Haloacid_Dehalogenase"/>
    <property type="match status" value="1"/>
</dbReference>
<keyword evidence="3" id="KW-0926">Vacuole</keyword>
<evidence type="ECO:0000256" key="15">
    <source>
        <dbReference type="ARBA" id="ARBA00048694"/>
    </source>
</evidence>
<dbReference type="GO" id="GO:0005774">
    <property type="term" value="C:vacuolar membrane"/>
    <property type="evidence" value="ECO:0007669"/>
    <property type="project" value="UniProtKB-SubCell"/>
</dbReference>
<comment type="similarity">
    <text evidence="17">Belongs to the cation transport ATPase (P-type) (TC 3.A.3) family.</text>
</comment>
<keyword evidence="10" id="KW-0460">Magnesium</keyword>
<accession>A0A0H5C187</accession>
<reference evidence="20 22" key="3">
    <citation type="journal article" date="2016" name="Proc. Natl. Acad. Sci. U.S.A.">
        <title>Comparative genomics of biotechnologically important yeasts.</title>
        <authorList>
            <person name="Riley R."/>
            <person name="Haridas S."/>
            <person name="Wolfe K.H."/>
            <person name="Lopes M.R."/>
            <person name="Hittinger C.T."/>
            <person name="Goeker M."/>
            <person name="Salamov A.A."/>
            <person name="Wisecaver J.H."/>
            <person name="Long T.M."/>
            <person name="Calvey C.H."/>
            <person name="Aerts A.L."/>
            <person name="Barry K.W."/>
            <person name="Choi C."/>
            <person name="Clum A."/>
            <person name="Coughlan A.Y."/>
            <person name="Deshpande S."/>
            <person name="Douglass A.P."/>
            <person name="Hanson S.J."/>
            <person name="Klenk H.-P."/>
            <person name="LaButti K.M."/>
            <person name="Lapidus A."/>
            <person name="Lindquist E.A."/>
            <person name="Lipzen A.M."/>
            <person name="Meier-Kolthoff J.P."/>
            <person name="Ohm R.A."/>
            <person name="Otillar R.P."/>
            <person name="Pangilinan J.L."/>
            <person name="Peng Y."/>
            <person name="Rokas A."/>
            <person name="Rosa C.A."/>
            <person name="Scheuner C."/>
            <person name="Sibirny A.A."/>
            <person name="Slot J.C."/>
            <person name="Stielow J.B."/>
            <person name="Sun H."/>
            <person name="Kurtzman C.P."/>
            <person name="Blackwell M."/>
            <person name="Grigoriev I.V."/>
            <person name="Jeffries T.W."/>
        </authorList>
    </citation>
    <scope>NUCLEOTIDE SEQUENCE [LARGE SCALE GENOMIC DNA]</scope>
    <source>
        <strain evidence="22">ATCC 18201 / CBS 1600 / BCRC 20928 / JCM 3617 / NBRC 0987 / NRRL Y-1542</strain>
        <strain evidence="20">NRRL Y-1542</strain>
    </source>
</reference>
<proteinExistence type="inferred from homology"/>
<feature type="transmembrane region" description="Helical" evidence="17">
    <location>
        <begin position="923"/>
        <end position="948"/>
    </location>
</feature>
<dbReference type="Proteomes" id="UP000094389">
    <property type="component" value="Unassembled WGS sequence"/>
</dbReference>
<dbReference type="SUPFAM" id="SSF81660">
    <property type="entry name" value="Metal cation-transporting ATPase, ATP-binding domain N"/>
    <property type="match status" value="1"/>
</dbReference>
<dbReference type="InterPro" id="IPR001757">
    <property type="entry name" value="P_typ_ATPase"/>
</dbReference>
<feature type="transmembrane region" description="Helical" evidence="17">
    <location>
        <begin position="858"/>
        <end position="875"/>
    </location>
</feature>
<dbReference type="SUPFAM" id="SSF56784">
    <property type="entry name" value="HAD-like"/>
    <property type="match status" value="1"/>
</dbReference>
<dbReference type="RefSeq" id="XP_020071820.1">
    <property type="nucleotide sequence ID" value="XM_020214539.1"/>
</dbReference>
<feature type="transmembrane region" description="Helical" evidence="17">
    <location>
        <begin position="373"/>
        <end position="400"/>
    </location>
</feature>
<sequence length="1199" mass="131286">MAEAVIGNISRRSTAGTLTRTVTKRTSNPLCDITLDDLAEIHDPKSIKFFKQRFSGSATTFYKTLKTDAKNGLSPSLPDVDARVEQFGVNRLPEKKSKSFLQLAWQEMHDKVLILLSVAAVVSLALGLYEYFGQPDEYDAEGNVVPKVEWVEGVAIIVAIAIVVLVGALNNYQKELQFARLNAKKSDREIIVIRGGEEHVISIYDLLVGDILTLQTGDVLPADGVMVAGSCECDESSITGESHSVRKMALEPALLTYNEKFPEGEADIGTKGVPDPFLISGSRLISGLGRAIITAVGPNSIHGRTMQSLNVETEQTPLQIRLDNLAGGITKYGIIASLVLFFVLFIKFCANLRSGHEYADLSPALKGSKFVDIIITAITLIVVAVPEGLPLAVTLALAFATTRMAKDANLVRVLRACEIMGGATAVCSDKTGTLTENRMKVVNGNISNKEFDDNSTSTIASSDELDLPEAVKRDVLTNIALNSTAFENKQSDVDQNPVVKPTKHWWSRKSKQSNAFGNPEPEPFIGSKTETALLMLAEKSLNMKGDQALHILRTNPSLLGIESVVQVIPFESSRKWGGIVCKYQGDNYRLYIKGAAEVIFARCTQMNKEGKVVDLQPVDVENFTQKITDYAKMALRTITLAHKDFNLSSWPPKELTKDDNPEADADLLLGKALTIPSTQTGLTFDGIVGIKDPLRPGVQEAVAQCKRAGVTVRMVTGDNVITARAIALNCGIIHEQDLEDDDVCMEGPVFRKLASTEKSRIAPKLRVLARSSPEDKRVLVEILKKQGDVVAVTGDGTNDAPALKLADVGFSMGISGTEVAREASDIILMTDDFAAIVDAIKWGRCVSTSIKKFIQFQLTVNITAVVLTFVSAVASSEGKSVLTAVQLLWVNLIMDTLAALALATDKPDNTILDRKPDGRKSSLISVSMWKMILGQSSLQLVVTFVLHFGGEKIFFGDKHVTDHQKEQLDAMTFNTFVWLQYFKLWVTRKLDEADGISSVRARCTAFNLNFFQDLFRNYYFLGISALIAGIQVLIMFVGGSAFSIARQTGAMWGTAIICGMLSLPWGVVIRITPDEWVIAIFPQKAFNIFLSIITLSFLKRSKKSRISLHDYDEYEMKWSEVPAFKNVKNDILYVREGSSFSPKSLYSRWRGDSLSNDEESTIGEHTHALSALTMVPTVVGGAIAGWSPLSHKDPNEKTD</sequence>
<dbReference type="Pfam" id="PF00122">
    <property type="entry name" value="E1-E2_ATPase"/>
    <property type="match status" value="1"/>
</dbReference>
<evidence type="ECO:0000256" key="13">
    <source>
        <dbReference type="ARBA" id="ARBA00023065"/>
    </source>
</evidence>
<dbReference type="GO" id="GO:0006874">
    <property type="term" value="P:intracellular calcium ion homeostasis"/>
    <property type="evidence" value="ECO:0007669"/>
    <property type="project" value="TreeGrafter"/>
</dbReference>
<comment type="subcellular location">
    <subcellularLocation>
        <location evidence="17">Membrane</location>
        <topology evidence="17">Multi-pass membrane protein</topology>
    </subcellularLocation>
    <subcellularLocation>
        <location evidence="1">Vacuole membrane</location>
        <topology evidence="1">Multi-pass membrane protein</topology>
    </subcellularLocation>
</comment>
<keyword evidence="13 17" id="KW-0406">Ion transport</keyword>
<dbReference type="NCBIfam" id="TIGR01517">
    <property type="entry name" value="ATPase-IIB_Ca"/>
    <property type="match status" value="1"/>
</dbReference>
<evidence type="ECO:0000256" key="16">
    <source>
        <dbReference type="ARBA" id="ARBA00059328"/>
    </source>
</evidence>
<dbReference type="Gene3D" id="3.40.50.1000">
    <property type="entry name" value="HAD superfamily/HAD-like"/>
    <property type="match status" value="1"/>
</dbReference>
<feature type="transmembrane region" description="Helical" evidence="17">
    <location>
        <begin position="332"/>
        <end position="353"/>
    </location>
</feature>
<keyword evidence="6" id="KW-0479">Metal-binding</keyword>
<dbReference type="PRINTS" id="PR00119">
    <property type="entry name" value="CATATPASE"/>
</dbReference>
<dbReference type="AlphaFoldDB" id="A0A0H5C187"/>
<evidence type="ECO:0000313" key="19">
    <source>
        <dbReference type="EMBL" id="CEP21548.1"/>
    </source>
</evidence>
<evidence type="ECO:0000256" key="14">
    <source>
        <dbReference type="ARBA" id="ARBA00023136"/>
    </source>
</evidence>
<feature type="transmembrane region" description="Helical" evidence="17">
    <location>
        <begin position="881"/>
        <end position="902"/>
    </location>
</feature>
<evidence type="ECO:0000256" key="8">
    <source>
        <dbReference type="ARBA" id="ARBA00022837"/>
    </source>
</evidence>
<comment type="catalytic activity">
    <reaction evidence="15 17">
        <text>Ca(2+)(in) + ATP + H2O = Ca(2+)(out) + ADP + phosphate + H(+)</text>
        <dbReference type="Rhea" id="RHEA:18105"/>
        <dbReference type="ChEBI" id="CHEBI:15377"/>
        <dbReference type="ChEBI" id="CHEBI:15378"/>
        <dbReference type="ChEBI" id="CHEBI:29108"/>
        <dbReference type="ChEBI" id="CHEBI:30616"/>
        <dbReference type="ChEBI" id="CHEBI:43474"/>
        <dbReference type="ChEBI" id="CHEBI:456216"/>
        <dbReference type="EC" id="7.2.2.10"/>
    </reaction>
</comment>
<keyword evidence="22" id="KW-1185">Reference proteome</keyword>
<name>A0A0H5C187_CYBJN</name>
<dbReference type="InterPro" id="IPR018303">
    <property type="entry name" value="ATPase_P-typ_P_site"/>
</dbReference>
<dbReference type="Pfam" id="PF00690">
    <property type="entry name" value="Cation_ATPase_N"/>
    <property type="match status" value="1"/>
</dbReference>
<dbReference type="InterPro" id="IPR004014">
    <property type="entry name" value="ATPase_P-typ_cation-transptr_N"/>
</dbReference>
<reference evidence="19" key="1">
    <citation type="submission" date="2014-12" db="EMBL/GenBank/DDBJ databases">
        <authorList>
            <person name="Jaenicke S."/>
        </authorList>
    </citation>
    <scope>NUCLEOTIDE SEQUENCE [LARGE SCALE GENOMIC DNA]</scope>
    <source>
        <strain evidence="19">CBS1600</strain>
    </source>
</reference>
<dbReference type="Proteomes" id="UP000038830">
    <property type="component" value="Unassembled WGS sequence"/>
</dbReference>
<keyword evidence="7 17" id="KW-0547">Nucleotide-binding</keyword>
<evidence type="ECO:0000256" key="2">
    <source>
        <dbReference type="ARBA" id="ARBA00022448"/>
    </source>
</evidence>
<feature type="transmembrane region" description="Helical" evidence="17">
    <location>
        <begin position="1018"/>
        <end position="1038"/>
    </location>
</feature>
<dbReference type="SMART" id="SM00831">
    <property type="entry name" value="Cation_ATPase_N"/>
    <property type="match status" value="1"/>
</dbReference>
<evidence type="ECO:0000256" key="3">
    <source>
        <dbReference type="ARBA" id="ARBA00022554"/>
    </source>
</evidence>
<dbReference type="InterPro" id="IPR023214">
    <property type="entry name" value="HAD_sf"/>
</dbReference>
<dbReference type="OMA" id="ISIPWGA"/>
<dbReference type="OrthoDB" id="3352408at2759"/>
<accession>A0A1E4S5K8</accession>
<dbReference type="NCBIfam" id="TIGR01494">
    <property type="entry name" value="ATPase_P-type"/>
    <property type="match status" value="2"/>
</dbReference>
<evidence type="ECO:0000313" key="22">
    <source>
        <dbReference type="Proteomes" id="UP000094389"/>
    </source>
</evidence>
<evidence type="ECO:0000256" key="10">
    <source>
        <dbReference type="ARBA" id="ARBA00022842"/>
    </source>
</evidence>
<comment type="function">
    <text evidence="17">Catalyzes the hydrolysis of ATP coupled with the transport of calcium.</text>
</comment>
<evidence type="ECO:0000256" key="1">
    <source>
        <dbReference type="ARBA" id="ARBA00004128"/>
    </source>
</evidence>
<dbReference type="InterPro" id="IPR023298">
    <property type="entry name" value="ATPase_P-typ_TM_dom_sf"/>
</dbReference>
<feature type="transmembrane region" description="Helical" evidence="17">
    <location>
        <begin position="153"/>
        <end position="172"/>
    </location>
</feature>
<feature type="transmembrane region" description="Helical" evidence="17">
    <location>
        <begin position="1050"/>
        <end position="1071"/>
    </location>
</feature>
<dbReference type="InterPro" id="IPR044492">
    <property type="entry name" value="P_typ_ATPase_HD_dom"/>
</dbReference>
<evidence type="ECO:0000256" key="17">
    <source>
        <dbReference type="RuleBase" id="RU361146"/>
    </source>
</evidence>
<protein>
    <recommendedName>
        <fullName evidence="17">Calcium-transporting ATPase</fullName>
        <ecNumber evidence="17">7.2.2.10</ecNumber>
    </recommendedName>
</protein>
<reference evidence="21" key="2">
    <citation type="journal article" date="2015" name="J. Biotechnol.">
        <title>The structure of the Cyberlindnera jadinii genome and its relation to Candida utilis analyzed by the occurrence of single nucleotide polymorphisms.</title>
        <authorList>
            <person name="Rupp O."/>
            <person name="Brinkrolf K."/>
            <person name="Buerth C."/>
            <person name="Kunigo M."/>
            <person name="Schneider J."/>
            <person name="Jaenicke S."/>
            <person name="Goesmann A."/>
            <person name="Puehler A."/>
            <person name="Jaeger K.-E."/>
            <person name="Ernst J.F."/>
        </authorList>
    </citation>
    <scope>NUCLEOTIDE SEQUENCE [LARGE SCALE GENOMIC DNA]</scope>
    <source>
        <strain evidence="21">ATCC 18201 / CBS 1600 / BCRC 20928 / JCM 3617 / NBRC 0987 / NRRL Y-1542</strain>
    </source>
</reference>
<dbReference type="InterPro" id="IPR006068">
    <property type="entry name" value="ATPase_P-typ_cation-transptr_C"/>
</dbReference>
<dbReference type="Gene3D" id="1.20.1110.10">
    <property type="entry name" value="Calcium-transporting ATPase, transmembrane domain"/>
    <property type="match status" value="1"/>
</dbReference>
<keyword evidence="4 17" id="KW-0109">Calcium transport</keyword>
<organism evidence="19 21">
    <name type="scientific">Cyberlindnera jadinii (strain ATCC 18201 / CBS 1600 / BCRC 20928 / JCM 3617 / NBRC 0987 / NRRL Y-1542)</name>
    <name type="common">Torula yeast</name>
    <name type="synonym">Candida utilis</name>
    <dbReference type="NCBI Taxonomy" id="983966"/>
    <lineage>
        <taxon>Eukaryota</taxon>
        <taxon>Fungi</taxon>
        <taxon>Dikarya</taxon>
        <taxon>Ascomycota</taxon>
        <taxon>Saccharomycotina</taxon>
        <taxon>Saccharomycetes</taxon>
        <taxon>Phaffomycetales</taxon>
        <taxon>Phaffomycetaceae</taxon>
        <taxon>Cyberlindnera</taxon>
    </lineage>
</organism>
<dbReference type="GO" id="GO:0005388">
    <property type="term" value="F:P-type calcium transporter activity"/>
    <property type="evidence" value="ECO:0007669"/>
    <property type="project" value="UniProtKB-EC"/>
</dbReference>
<dbReference type="InterPro" id="IPR008250">
    <property type="entry name" value="ATPase_P-typ_transduc_dom_A_sf"/>
</dbReference>
<keyword evidence="14 17" id="KW-0472">Membrane</keyword>
<dbReference type="GO" id="GO:0046872">
    <property type="term" value="F:metal ion binding"/>
    <property type="evidence" value="ECO:0007669"/>
    <property type="project" value="UniProtKB-KW"/>
</dbReference>
<feature type="domain" description="Cation-transporting P-type ATPase N-terminal" evidence="18">
    <location>
        <begin position="52"/>
        <end position="128"/>
    </location>
</feature>
<evidence type="ECO:0000313" key="20">
    <source>
        <dbReference type="EMBL" id="ODV74781.1"/>
    </source>
</evidence>
<dbReference type="SFLD" id="SFLDF00027">
    <property type="entry name" value="p-type_atpase"/>
    <property type="match status" value="1"/>
</dbReference>
<dbReference type="InterPro" id="IPR036412">
    <property type="entry name" value="HAD-like_sf"/>
</dbReference>
<dbReference type="Gene3D" id="2.70.150.10">
    <property type="entry name" value="Calcium-transporting ATPase, cytoplasmic transduction domain A"/>
    <property type="match status" value="1"/>
</dbReference>
<dbReference type="PANTHER" id="PTHR24093:SF369">
    <property type="entry name" value="CALCIUM-TRANSPORTING ATPASE"/>
    <property type="match status" value="1"/>
</dbReference>
<dbReference type="GO" id="GO:0016887">
    <property type="term" value="F:ATP hydrolysis activity"/>
    <property type="evidence" value="ECO:0007669"/>
    <property type="project" value="InterPro"/>
</dbReference>
<evidence type="ECO:0000256" key="5">
    <source>
        <dbReference type="ARBA" id="ARBA00022692"/>
    </source>
</evidence>
<keyword evidence="8 17" id="KW-0106">Calcium</keyword>
<keyword evidence="9 17" id="KW-0067">ATP-binding</keyword>
<evidence type="ECO:0000256" key="7">
    <source>
        <dbReference type="ARBA" id="ARBA00022741"/>
    </source>
</evidence>
<comment type="function">
    <text evidence="16">This magnesium-dependent enzyme catalyzes the hydrolysis of ATP coupled with the transport of calcium. Transports the calcium to the vacuole and participates in the control of the cytosolic free calcium.</text>
</comment>
<dbReference type="Pfam" id="PF13246">
    <property type="entry name" value="Cation_ATPase"/>
    <property type="match status" value="1"/>
</dbReference>
<dbReference type="Gene3D" id="3.40.1110.10">
    <property type="entry name" value="Calcium-transporting ATPase, cytoplasmic domain N"/>
    <property type="match status" value="1"/>
</dbReference>
<evidence type="ECO:0000256" key="11">
    <source>
        <dbReference type="ARBA" id="ARBA00022967"/>
    </source>
</evidence>
<dbReference type="FunFam" id="2.70.150.10:FF:000028">
    <property type="entry name" value="Calcium-transporting ATPase"/>
    <property type="match status" value="1"/>
</dbReference>
<evidence type="ECO:0000256" key="4">
    <source>
        <dbReference type="ARBA" id="ARBA00022568"/>
    </source>
</evidence>
<keyword evidence="5 17" id="KW-0812">Transmembrane</keyword>